<dbReference type="PIRSF" id="PIRSF006806">
    <property type="entry name" value="FTHF_cligase"/>
    <property type="match status" value="1"/>
</dbReference>
<comment type="similarity">
    <text evidence="1 5">Belongs to the 5-formyltetrahydrofolate cyclo-ligase family.</text>
</comment>
<keyword evidence="7" id="KW-1185">Reference proteome</keyword>
<accession>A0AAW5DWB2</accession>
<dbReference type="PANTHER" id="PTHR23407:SF1">
    <property type="entry name" value="5-FORMYLTETRAHYDROFOLATE CYCLO-LIGASE"/>
    <property type="match status" value="1"/>
</dbReference>
<comment type="caution">
    <text evidence="6">The sequence shown here is derived from an EMBL/GenBank/DDBJ whole genome shotgun (WGS) entry which is preliminary data.</text>
</comment>
<evidence type="ECO:0000313" key="6">
    <source>
        <dbReference type="EMBL" id="MCH1624932.1"/>
    </source>
</evidence>
<feature type="binding site" evidence="4">
    <location>
        <begin position="134"/>
        <end position="142"/>
    </location>
    <ligand>
        <name>ATP</name>
        <dbReference type="ChEBI" id="CHEBI:30616"/>
    </ligand>
</feature>
<gene>
    <name evidence="6" type="ORF">MJG50_06300</name>
</gene>
<comment type="catalytic activity">
    <reaction evidence="5">
        <text>(6S)-5-formyl-5,6,7,8-tetrahydrofolate + ATP = (6R)-5,10-methenyltetrahydrofolate + ADP + phosphate</text>
        <dbReference type="Rhea" id="RHEA:10488"/>
        <dbReference type="ChEBI" id="CHEBI:30616"/>
        <dbReference type="ChEBI" id="CHEBI:43474"/>
        <dbReference type="ChEBI" id="CHEBI:57455"/>
        <dbReference type="ChEBI" id="CHEBI:57457"/>
        <dbReference type="ChEBI" id="CHEBI:456216"/>
        <dbReference type="EC" id="6.3.3.2"/>
    </reaction>
</comment>
<evidence type="ECO:0000256" key="4">
    <source>
        <dbReference type="PIRSR" id="PIRSR006806-1"/>
    </source>
</evidence>
<dbReference type="RefSeq" id="WP_240253761.1">
    <property type="nucleotide sequence ID" value="NZ_JAKTTI010000006.1"/>
</dbReference>
<dbReference type="Proteomes" id="UP001431131">
    <property type="component" value="Unassembled WGS sequence"/>
</dbReference>
<sequence>METKKVLRKEMKEHLQLIDDSFLKIWSKSITEKIITLPEWNHAKTIGITISGKHEVNTEELIKMAWKANRRVVVPKCIPSTKKLVFREITSFSQLEVVFYGLKEPIEDQTKEVDQGDIDLLIVPGLRFTKEGYRLGHGGGYYDRFLTTYEGNTISLAFDIQIIDSLPIETFDLPVQKIITNEQMINCNE</sequence>
<keyword evidence="6" id="KW-0436">Ligase</keyword>
<reference evidence="6" key="1">
    <citation type="submission" date="2022-02" db="EMBL/GenBank/DDBJ databases">
        <title>Fredinandcohnia quinoae sp. nov. isolated from Chenopodium quinoa seeds.</title>
        <authorList>
            <person name="Saati-Santamaria Z."/>
            <person name="Flores-Felix J.D."/>
            <person name="Igual J.M."/>
            <person name="Velazquez E."/>
            <person name="Garcia-Fraile P."/>
            <person name="Martinez-Molina E."/>
        </authorList>
    </citation>
    <scope>NUCLEOTIDE SEQUENCE</scope>
    <source>
        <strain evidence="6">SECRCQ15</strain>
    </source>
</reference>
<dbReference type="SUPFAM" id="SSF100950">
    <property type="entry name" value="NagB/RpiA/CoA transferase-like"/>
    <property type="match status" value="1"/>
</dbReference>
<dbReference type="GO" id="GO:0035999">
    <property type="term" value="P:tetrahydrofolate interconversion"/>
    <property type="evidence" value="ECO:0007669"/>
    <property type="project" value="TreeGrafter"/>
</dbReference>
<evidence type="ECO:0000256" key="3">
    <source>
        <dbReference type="ARBA" id="ARBA00022840"/>
    </source>
</evidence>
<comment type="cofactor">
    <cofactor evidence="5">
        <name>Mg(2+)</name>
        <dbReference type="ChEBI" id="CHEBI:18420"/>
    </cofactor>
</comment>
<dbReference type="AlphaFoldDB" id="A0AAW5DWB2"/>
<dbReference type="InterPro" id="IPR024185">
    <property type="entry name" value="FTHF_cligase-like_sf"/>
</dbReference>
<dbReference type="Pfam" id="PF01812">
    <property type="entry name" value="5-FTHF_cyc-lig"/>
    <property type="match status" value="1"/>
</dbReference>
<feature type="binding site" evidence="4">
    <location>
        <position position="50"/>
    </location>
    <ligand>
        <name>substrate</name>
    </ligand>
</feature>
<dbReference type="GO" id="GO:0005524">
    <property type="term" value="F:ATP binding"/>
    <property type="evidence" value="ECO:0007669"/>
    <property type="project" value="UniProtKB-KW"/>
</dbReference>
<name>A0AAW5DWB2_9BACI</name>
<evidence type="ECO:0000256" key="5">
    <source>
        <dbReference type="RuleBase" id="RU361279"/>
    </source>
</evidence>
<proteinExistence type="inferred from homology"/>
<protein>
    <recommendedName>
        <fullName evidence="5">5-formyltetrahydrofolate cyclo-ligase</fullName>
        <ecNumber evidence="5">6.3.3.2</ecNumber>
    </recommendedName>
</protein>
<keyword evidence="5" id="KW-0460">Magnesium</keyword>
<evidence type="ECO:0000313" key="7">
    <source>
        <dbReference type="Proteomes" id="UP001431131"/>
    </source>
</evidence>
<feature type="binding site" evidence="4">
    <location>
        <position position="55"/>
    </location>
    <ligand>
        <name>substrate</name>
    </ligand>
</feature>
<dbReference type="EC" id="6.3.3.2" evidence="5"/>
<evidence type="ECO:0000256" key="2">
    <source>
        <dbReference type="ARBA" id="ARBA00022741"/>
    </source>
</evidence>
<feature type="binding site" evidence="4">
    <location>
        <begin position="4"/>
        <end position="8"/>
    </location>
    <ligand>
        <name>ATP</name>
        <dbReference type="ChEBI" id="CHEBI:30616"/>
    </ligand>
</feature>
<keyword evidence="5" id="KW-0479">Metal-binding</keyword>
<organism evidence="6 7">
    <name type="scientific">Fredinandcohnia quinoae</name>
    <dbReference type="NCBI Taxonomy" id="2918902"/>
    <lineage>
        <taxon>Bacteria</taxon>
        <taxon>Bacillati</taxon>
        <taxon>Bacillota</taxon>
        <taxon>Bacilli</taxon>
        <taxon>Bacillales</taxon>
        <taxon>Bacillaceae</taxon>
        <taxon>Fredinandcohnia</taxon>
    </lineage>
</organism>
<keyword evidence="3 4" id="KW-0067">ATP-binding</keyword>
<dbReference type="GO" id="GO:0046872">
    <property type="term" value="F:metal ion binding"/>
    <property type="evidence" value="ECO:0007669"/>
    <property type="project" value="UniProtKB-KW"/>
</dbReference>
<dbReference type="InterPro" id="IPR002698">
    <property type="entry name" value="FTHF_cligase"/>
</dbReference>
<dbReference type="Gene3D" id="3.40.50.10420">
    <property type="entry name" value="NagB/RpiA/CoA transferase-like"/>
    <property type="match status" value="1"/>
</dbReference>
<dbReference type="GO" id="GO:0030272">
    <property type="term" value="F:5-formyltetrahydrofolate cyclo-ligase activity"/>
    <property type="evidence" value="ECO:0007669"/>
    <property type="project" value="UniProtKB-EC"/>
</dbReference>
<evidence type="ECO:0000256" key="1">
    <source>
        <dbReference type="ARBA" id="ARBA00010638"/>
    </source>
</evidence>
<dbReference type="GO" id="GO:0009396">
    <property type="term" value="P:folic acid-containing compound biosynthetic process"/>
    <property type="evidence" value="ECO:0007669"/>
    <property type="project" value="TreeGrafter"/>
</dbReference>
<dbReference type="InterPro" id="IPR037171">
    <property type="entry name" value="NagB/RpiA_transferase-like"/>
</dbReference>
<dbReference type="EMBL" id="JAKTTI010000006">
    <property type="protein sequence ID" value="MCH1624932.1"/>
    <property type="molecule type" value="Genomic_DNA"/>
</dbReference>
<dbReference type="PANTHER" id="PTHR23407">
    <property type="entry name" value="ATPASE INHIBITOR/5-FORMYLTETRAHYDROFOLATE CYCLO-LIGASE"/>
    <property type="match status" value="1"/>
</dbReference>
<keyword evidence="2 4" id="KW-0547">Nucleotide-binding</keyword>
<dbReference type="NCBIfam" id="TIGR02727">
    <property type="entry name" value="MTHFS_bact"/>
    <property type="match status" value="1"/>
</dbReference>